<feature type="region of interest" description="Disordered" evidence="5">
    <location>
        <begin position="141"/>
        <end position="193"/>
    </location>
</feature>
<dbReference type="AlphaFoldDB" id="A0A0D2WGH2"/>
<evidence type="ECO:0000256" key="1">
    <source>
        <dbReference type="ARBA" id="ARBA00004173"/>
    </source>
</evidence>
<evidence type="ECO:0000313" key="7">
    <source>
        <dbReference type="EMBL" id="KJE88510.1"/>
    </source>
</evidence>
<reference evidence="8" key="1">
    <citation type="submission" date="2011-02" db="EMBL/GenBank/DDBJ databases">
        <title>The Genome Sequence of Capsaspora owczarzaki ATCC 30864.</title>
        <authorList>
            <person name="Russ C."/>
            <person name="Cuomo C."/>
            <person name="Burger G."/>
            <person name="Gray M.W."/>
            <person name="Holland P.W.H."/>
            <person name="King N."/>
            <person name="Lang F.B.F."/>
            <person name="Roger A.J."/>
            <person name="Ruiz-Trillo I."/>
            <person name="Young S.K."/>
            <person name="Zeng Q."/>
            <person name="Gargeya S."/>
            <person name="Alvarado L."/>
            <person name="Berlin A."/>
            <person name="Chapman S.B."/>
            <person name="Chen Z."/>
            <person name="Freedman E."/>
            <person name="Gellesch M."/>
            <person name="Goldberg J."/>
            <person name="Griggs A."/>
            <person name="Gujja S."/>
            <person name="Heilman E."/>
            <person name="Heiman D."/>
            <person name="Howarth C."/>
            <person name="Mehta T."/>
            <person name="Neiman D."/>
            <person name="Pearson M."/>
            <person name="Roberts A."/>
            <person name="Saif S."/>
            <person name="Shea T."/>
            <person name="Shenoy N."/>
            <person name="Sisk P."/>
            <person name="Stolte C."/>
            <person name="Sykes S."/>
            <person name="White J."/>
            <person name="Yandava C."/>
            <person name="Haas B."/>
            <person name="Nusbaum C."/>
            <person name="Birren B."/>
        </authorList>
    </citation>
    <scope>NUCLEOTIDE SEQUENCE</scope>
    <source>
        <strain evidence="8">ATCC 30864</strain>
    </source>
</reference>
<dbReference type="RefSeq" id="XP_004365029.1">
    <property type="nucleotide sequence ID" value="XM_004364972.2"/>
</dbReference>
<evidence type="ECO:0000256" key="3">
    <source>
        <dbReference type="ARBA" id="ARBA00023128"/>
    </source>
</evidence>
<evidence type="ECO:0000256" key="4">
    <source>
        <dbReference type="ARBA" id="ARBA00035129"/>
    </source>
</evidence>
<accession>A0A0D2WGH2</accession>
<dbReference type="Proteomes" id="UP000008743">
    <property type="component" value="Unassembled WGS sequence"/>
</dbReference>
<keyword evidence="8" id="KW-1185">Reference proteome</keyword>
<dbReference type="SMART" id="SM01238">
    <property type="entry name" value="IGR"/>
    <property type="match status" value="1"/>
</dbReference>
<comment type="subcellular location">
    <subcellularLocation>
        <location evidence="1">Mitochondrion</location>
    </subcellularLocation>
</comment>
<feature type="compositionally biased region" description="Low complexity" evidence="5">
    <location>
        <begin position="414"/>
        <end position="425"/>
    </location>
</feature>
<feature type="compositionally biased region" description="Polar residues" evidence="5">
    <location>
        <begin position="159"/>
        <end position="171"/>
    </location>
</feature>
<feature type="domain" description="Small ribosomal subunit protein mS41 SAM" evidence="6">
    <location>
        <begin position="323"/>
        <end position="378"/>
    </location>
</feature>
<evidence type="ECO:0000256" key="5">
    <source>
        <dbReference type="SAM" id="MobiDB-lite"/>
    </source>
</evidence>
<evidence type="ECO:0000259" key="6">
    <source>
        <dbReference type="SMART" id="SM01238"/>
    </source>
</evidence>
<dbReference type="GO" id="GO:0005739">
    <property type="term" value="C:mitochondrion"/>
    <property type="evidence" value="ECO:0007669"/>
    <property type="project" value="UniProtKB-SubCell"/>
</dbReference>
<feature type="compositionally biased region" description="Low complexity" evidence="5">
    <location>
        <begin position="172"/>
        <end position="187"/>
    </location>
</feature>
<protein>
    <recommendedName>
        <fullName evidence="4">Small ribosomal subunit protein mS41</fullName>
    </recommendedName>
</protein>
<evidence type="ECO:0000313" key="8">
    <source>
        <dbReference type="Proteomes" id="UP000008743"/>
    </source>
</evidence>
<feature type="region of interest" description="Disordered" evidence="5">
    <location>
        <begin position="403"/>
        <end position="425"/>
    </location>
</feature>
<comment type="similarity">
    <text evidence="2">Belongs to the mitochondrion-specific ribosomal protein mS41 family.</text>
</comment>
<gene>
    <name evidence="7" type="ORF">CAOG_000158</name>
</gene>
<dbReference type="InterPro" id="IPR039603">
    <property type="entry name" value="Ribosomal_mS41"/>
</dbReference>
<dbReference type="InterPro" id="IPR019083">
    <property type="entry name" value="SAM_Ribosomal_mS41"/>
</dbReference>
<feature type="compositionally biased region" description="Low complexity" evidence="5">
    <location>
        <begin position="147"/>
        <end position="158"/>
    </location>
</feature>
<dbReference type="InParanoid" id="A0A0D2WGH2"/>
<dbReference type="OrthoDB" id="18595at2759"/>
<dbReference type="PANTHER" id="PTHR28235">
    <property type="entry name" value="PROTEIN FYV4, MITOCHONDRIAL"/>
    <property type="match status" value="1"/>
</dbReference>
<name>A0A0D2WGH2_CAPO3</name>
<dbReference type="EMBL" id="KE346360">
    <property type="protein sequence ID" value="KJE88510.1"/>
    <property type="molecule type" value="Genomic_DNA"/>
</dbReference>
<dbReference type="PANTHER" id="PTHR28235:SF1">
    <property type="entry name" value="SMALL RIBOSOMAL SUBUNIT PROTEIN MS41"/>
    <property type="match status" value="1"/>
</dbReference>
<sequence>MLQASTALVRAAVPWKQTALLLSSTSVAASGAAASGAASAIAVRSCPMARSHSSLTARRSAAITATAASAAATAATATSATVSTATVASSPSLSSSSSSSRMFGSLATLRPRAAAPAAGSAASLASASSQRYTRRNALARAVERDPSPANASANASASLTQPPQSSQQATRSADASPSAASSDSEAAFQSEGYDQAEDELEEVYKVDETDLWDELDEEVQAELLFKFQTSIDELTPAERIVLLRRFGPSLWDEGDDRQVYQPHTWTHIAATERRPAQIGLPGVLPVNPNGATGFYTEDKSFKEAVRKSTFTKRIPLPRGDMTVELFLTRIGNEAVSHLAKFPSWFALMGYSSRQMNALGIPIATRRYICEWRDRYSRGVEPYVIKRTPWKKLKDRKAQRIERRANARRVAQGLAPNKPKAAAAKK</sequence>
<proteinExistence type="inferred from homology"/>
<dbReference type="Pfam" id="PF09597">
    <property type="entry name" value="SAM_Ribosomal_mS41"/>
    <property type="match status" value="1"/>
</dbReference>
<evidence type="ECO:0000256" key="2">
    <source>
        <dbReference type="ARBA" id="ARBA00010492"/>
    </source>
</evidence>
<organism evidence="7 8">
    <name type="scientific">Capsaspora owczarzaki (strain ATCC 30864)</name>
    <dbReference type="NCBI Taxonomy" id="595528"/>
    <lineage>
        <taxon>Eukaryota</taxon>
        <taxon>Filasterea</taxon>
        <taxon>Capsaspora</taxon>
    </lineage>
</organism>
<keyword evidence="3" id="KW-0496">Mitochondrion</keyword>